<dbReference type="HAMAP" id="MF_01659">
    <property type="entry name" value="MenD"/>
    <property type="match status" value="1"/>
</dbReference>
<organism evidence="10 11">
    <name type="scientific">Zhouia amylolytica</name>
    <dbReference type="NCBI Taxonomy" id="376730"/>
    <lineage>
        <taxon>Bacteria</taxon>
        <taxon>Pseudomonadati</taxon>
        <taxon>Bacteroidota</taxon>
        <taxon>Flavobacteriia</taxon>
        <taxon>Flavobacteriales</taxon>
        <taxon>Flavobacteriaceae</taxon>
        <taxon>Zhouia</taxon>
    </lineage>
</organism>
<dbReference type="Gene3D" id="3.40.50.1220">
    <property type="entry name" value="TPP-binding domain"/>
    <property type="match status" value="1"/>
</dbReference>
<gene>
    <name evidence="6" type="primary">menD</name>
    <name evidence="10" type="ORF">SAMN04487906_2424</name>
</gene>
<keyword evidence="2 6" id="KW-0479">Metal-binding</keyword>
<keyword evidence="5 6" id="KW-0464">Manganese</keyword>
<dbReference type="CDD" id="cd02009">
    <property type="entry name" value="TPP_SHCHC_synthase"/>
    <property type="match status" value="1"/>
</dbReference>
<dbReference type="Pfam" id="PF02775">
    <property type="entry name" value="TPP_enzyme_C"/>
    <property type="match status" value="1"/>
</dbReference>
<dbReference type="Pfam" id="PF02776">
    <property type="entry name" value="TPP_enzyme_N"/>
    <property type="match status" value="1"/>
</dbReference>
<dbReference type="UniPathway" id="UPA01057">
    <property type="reaction ID" value="UER00164"/>
</dbReference>
<dbReference type="InterPro" id="IPR004433">
    <property type="entry name" value="MenaQ_synth_MenD"/>
</dbReference>
<evidence type="ECO:0000259" key="8">
    <source>
        <dbReference type="Pfam" id="PF02776"/>
    </source>
</evidence>
<dbReference type="GO" id="GO:0009234">
    <property type="term" value="P:menaquinone biosynthetic process"/>
    <property type="evidence" value="ECO:0007669"/>
    <property type="project" value="UniProtKB-UniRule"/>
</dbReference>
<dbReference type="InterPro" id="IPR012001">
    <property type="entry name" value="Thiamin_PyroP_enz_TPP-bd_dom"/>
</dbReference>
<comment type="subunit">
    <text evidence="6">Homodimer.</text>
</comment>
<dbReference type="AlphaFoldDB" id="A0A1I6UEU2"/>
<dbReference type="InterPro" id="IPR011766">
    <property type="entry name" value="TPP_enzyme_TPP-bd"/>
</dbReference>
<dbReference type="PANTHER" id="PTHR42916">
    <property type="entry name" value="2-SUCCINYL-5-ENOLPYRUVYL-6-HYDROXY-3-CYCLOHEXENE-1-CARBOXYLATE SYNTHASE"/>
    <property type="match status" value="1"/>
</dbReference>
<keyword evidence="3 6" id="KW-0460">Magnesium</keyword>
<reference evidence="10 11" key="1">
    <citation type="submission" date="2016-10" db="EMBL/GenBank/DDBJ databases">
        <authorList>
            <person name="de Groot N.N."/>
        </authorList>
    </citation>
    <scope>NUCLEOTIDE SEQUENCE [LARGE SCALE GENOMIC DNA]</scope>
    <source>
        <strain evidence="10 11">CGMCC 1.6114</strain>
    </source>
</reference>
<comment type="pathway">
    <text evidence="6">Quinol/quinone metabolism; menaquinone biosynthesis.</text>
</comment>
<keyword evidence="6" id="KW-0474">Menaquinone biosynthesis</keyword>
<dbReference type="PIRSF" id="PIRSF004983">
    <property type="entry name" value="MenD"/>
    <property type="match status" value="1"/>
</dbReference>
<dbReference type="EC" id="2.2.1.9" evidence="6"/>
<comment type="cofactor">
    <cofactor evidence="6">
        <name>thiamine diphosphate</name>
        <dbReference type="ChEBI" id="CHEBI:58937"/>
    </cofactor>
    <text evidence="6">Binds 1 thiamine pyrophosphate per subunit.</text>
</comment>
<dbReference type="Proteomes" id="UP000183209">
    <property type="component" value="Unassembled WGS sequence"/>
</dbReference>
<dbReference type="Gene3D" id="3.40.50.970">
    <property type="match status" value="2"/>
</dbReference>
<evidence type="ECO:0000256" key="6">
    <source>
        <dbReference type="HAMAP-Rule" id="MF_01659"/>
    </source>
</evidence>
<comment type="catalytic activity">
    <reaction evidence="6">
        <text>isochorismate + 2-oxoglutarate + H(+) = 5-enolpyruvoyl-6-hydroxy-2-succinyl-cyclohex-3-ene-1-carboxylate + CO2</text>
        <dbReference type="Rhea" id="RHEA:25593"/>
        <dbReference type="ChEBI" id="CHEBI:15378"/>
        <dbReference type="ChEBI" id="CHEBI:16526"/>
        <dbReference type="ChEBI" id="CHEBI:16810"/>
        <dbReference type="ChEBI" id="CHEBI:29780"/>
        <dbReference type="ChEBI" id="CHEBI:58818"/>
        <dbReference type="EC" id="2.2.1.9"/>
    </reaction>
</comment>
<dbReference type="GO" id="GO:0030145">
    <property type="term" value="F:manganese ion binding"/>
    <property type="evidence" value="ECO:0007669"/>
    <property type="project" value="UniProtKB-UniRule"/>
</dbReference>
<feature type="domain" description="Thiamine pyrophosphate enzyme TPP-binding" evidence="7">
    <location>
        <begin position="426"/>
        <end position="569"/>
    </location>
</feature>
<name>A0A1I6UEU2_9FLAO</name>
<dbReference type="CDD" id="cd07037">
    <property type="entry name" value="TPP_PYR_MenD"/>
    <property type="match status" value="1"/>
</dbReference>
<evidence type="ECO:0000256" key="2">
    <source>
        <dbReference type="ARBA" id="ARBA00022723"/>
    </source>
</evidence>
<comment type="pathway">
    <text evidence="6">Quinol/quinone metabolism; 1,4-dihydroxy-2-naphthoate biosynthesis; 1,4-dihydroxy-2-naphthoate from chorismate: step 2/7.</text>
</comment>
<dbReference type="InterPro" id="IPR029061">
    <property type="entry name" value="THDP-binding"/>
</dbReference>
<dbReference type="GO" id="GO:0030976">
    <property type="term" value="F:thiamine pyrophosphate binding"/>
    <property type="evidence" value="ECO:0007669"/>
    <property type="project" value="UniProtKB-UniRule"/>
</dbReference>
<protein>
    <recommendedName>
        <fullName evidence="6">2-succinyl-5-enolpyruvyl-6-hydroxy-3-cyclohexene-1-carboxylate synthase</fullName>
        <shortName evidence="6">SEPHCHC synthase</shortName>
        <ecNumber evidence="6">2.2.1.9</ecNumber>
    </recommendedName>
    <alternativeName>
        <fullName evidence="6">Menaquinone biosynthesis protein MenD</fullName>
    </alternativeName>
</protein>
<dbReference type="EMBL" id="FPAG01000007">
    <property type="protein sequence ID" value="SFS99931.1"/>
    <property type="molecule type" value="Genomic_DNA"/>
</dbReference>
<evidence type="ECO:0000259" key="9">
    <source>
        <dbReference type="Pfam" id="PF16582"/>
    </source>
</evidence>
<dbReference type="GO" id="GO:0070204">
    <property type="term" value="F:2-succinyl-5-enolpyruvyl-6-hydroxy-3-cyclohexene-1-carboxylic-acid synthase activity"/>
    <property type="evidence" value="ECO:0007669"/>
    <property type="project" value="UniProtKB-UniRule"/>
</dbReference>
<keyword evidence="1 6" id="KW-0808">Transferase</keyword>
<comment type="cofactor">
    <cofactor evidence="6">
        <name>Mg(2+)</name>
        <dbReference type="ChEBI" id="CHEBI:18420"/>
    </cofactor>
    <cofactor evidence="6">
        <name>Mn(2+)</name>
        <dbReference type="ChEBI" id="CHEBI:29035"/>
    </cofactor>
</comment>
<evidence type="ECO:0000256" key="4">
    <source>
        <dbReference type="ARBA" id="ARBA00023052"/>
    </source>
</evidence>
<accession>A0A1I6UEU2</accession>
<dbReference type="InterPro" id="IPR032264">
    <property type="entry name" value="MenD_middle"/>
</dbReference>
<evidence type="ECO:0000313" key="10">
    <source>
        <dbReference type="EMBL" id="SFS99931.1"/>
    </source>
</evidence>
<dbReference type="SUPFAM" id="SSF52518">
    <property type="entry name" value="Thiamin diphosphate-binding fold (THDP-binding)"/>
    <property type="match status" value="2"/>
</dbReference>
<comment type="similarity">
    <text evidence="6">Belongs to the TPP enzyme family. MenD subfamily.</text>
</comment>
<evidence type="ECO:0000256" key="5">
    <source>
        <dbReference type="ARBA" id="ARBA00023211"/>
    </source>
</evidence>
<dbReference type="GO" id="GO:0000287">
    <property type="term" value="F:magnesium ion binding"/>
    <property type="evidence" value="ECO:0007669"/>
    <property type="project" value="UniProtKB-UniRule"/>
</dbReference>
<evidence type="ECO:0000256" key="1">
    <source>
        <dbReference type="ARBA" id="ARBA00022679"/>
    </source>
</evidence>
<evidence type="ECO:0000259" key="7">
    <source>
        <dbReference type="Pfam" id="PF02775"/>
    </source>
</evidence>
<evidence type="ECO:0000256" key="3">
    <source>
        <dbReference type="ARBA" id="ARBA00022842"/>
    </source>
</evidence>
<dbReference type="UniPathway" id="UPA00079"/>
<dbReference type="Pfam" id="PF16582">
    <property type="entry name" value="TPP_enzyme_M_2"/>
    <property type="match status" value="1"/>
</dbReference>
<proteinExistence type="inferred from homology"/>
<dbReference type="PANTHER" id="PTHR42916:SF1">
    <property type="entry name" value="PROTEIN PHYLLO, CHLOROPLASTIC"/>
    <property type="match status" value="1"/>
</dbReference>
<dbReference type="RefSeq" id="WP_074979113.1">
    <property type="nucleotide sequence ID" value="NZ_FPAG01000007.1"/>
</dbReference>
<comment type="function">
    <text evidence="6">Catalyzes the thiamine diphosphate-dependent decarboxylation of 2-oxoglutarate and the subsequent addition of the resulting succinic semialdehyde-thiamine pyrophosphate anion to isochorismate to yield 2-succinyl-5-enolpyruvyl-6-hydroxy-3-cyclohexene-1-carboxylate (SEPHCHC).</text>
</comment>
<feature type="domain" description="Thiamine pyrophosphate enzyme N-terminal TPP-binding" evidence="8">
    <location>
        <begin position="8"/>
        <end position="117"/>
    </location>
</feature>
<feature type="domain" description="Menaquinone biosynthesis protein MenD middle" evidence="9">
    <location>
        <begin position="307"/>
        <end position="419"/>
    </location>
</feature>
<sequence length="590" mass="66923">MKYSNIPAAQLIVQLCKQKNIQHIVISPGSRNAPLTIGFSEDPFFNTYSIVDERCAAFFAMGIAQQIGRPTAVICTSGSALLNYYPAVAEAFYSDIPLMVISADRPVYSIDIGDGQTIRQKNVFENHILYNANLKQDIRKEGTVVFGDGKLQPEIMNALSSGNLQNGIQHYNSFEVNKAINIAIGKKGPVHINVPFEEPLYQMIERPTVAINPDHLKDENFDSDNEELSAYVDVWNASERKMILVGVNPPNAIEQRLLNILGKDDSVIVFTETTSNLSHEKFFPGIDKIIAPIEKDVNSEQLFAELKPDVLLTFGGMVVSKKIKAFLRKYQPNHHWHVDTKKAYDTFKCLGKHFQTTPNEFLESFLPQTKSVKSEYHPHWFKVQNYRRKKHKEYLSEIPFTDFKAFDQLLTAIPDNYQLQLSNSSTIRYAQLFEINERTTVFCNRGTSGIDGSTSTAIGAATVADEPTLLISGDLSFFYDSNALWNNYIKNTFRIIVINNSGGGIFRILPGHKNTDNFDTYFETKHNLQADHLCEMYGFEYLKAENASEVEEGLSTFFNSSDKPKLLEIFTPRQLNDEVLLKYFEFLNQK</sequence>
<evidence type="ECO:0000313" key="11">
    <source>
        <dbReference type="Proteomes" id="UP000183209"/>
    </source>
</evidence>
<dbReference type="OrthoDB" id="9791859at2"/>
<keyword evidence="4 6" id="KW-0786">Thiamine pyrophosphate</keyword>